<proteinExistence type="predicted"/>
<gene>
    <name evidence="2" type="ordered locus">Deipr_0962</name>
</gene>
<reference evidence="2 3" key="2">
    <citation type="journal article" date="2012" name="Stand. Genomic Sci.">
        <title>Complete genome sequence of the orange-red pigmented, radioresistant Deinococcus proteolyticus type strain (MRP(T)).</title>
        <authorList>
            <person name="Copeland A."/>
            <person name="Zeytun A."/>
            <person name="Yassawong M."/>
            <person name="Nolan M."/>
            <person name="Lucas S."/>
            <person name="Hammon N."/>
            <person name="Deshpande S."/>
            <person name="Cheng J.F."/>
            <person name="Han C."/>
            <person name="Tapia R."/>
            <person name="Goodwin L.A."/>
            <person name="Pitluck S."/>
            <person name="Mavromatis K."/>
            <person name="Liolios K."/>
            <person name="Pagani I."/>
            <person name="Ivanova N."/>
            <person name="Mikhailova N."/>
            <person name="Pati A."/>
            <person name="Chen A."/>
            <person name="Palaniappan K."/>
            <person name="Land M."/>
            <person name="Hauser L."/>
            <person name="Jeffries C.D."/>
            <person name="Brambilla E.M."/>
            <person name="Rohde M."/>
            <person name="Sikorski J."/>
            <person name="Pukall R."/>
            <person name="Goker M."/>
            <person name="Detter J.C."/>
            <person name="Woyke T."/>
            <person name="Bristow J."/>
            <person name="Eisen J.A."/>
            <person name="Markowitz V."/>
            <person name="Hugenholtz P."/>
            <person name="Kyrpides N.C."/>
            <person name="Klenk H.P."/>
            <person name="Lapidus A."/>
        </authorList>
    </citation>
    <scope>NUCLEOTIDE SEQUENCE [LARGE SCALE GENOMIC DNA]</scope>
    <source>
        <strain evidence="3">ATCC 35074 / DSM 20540 / JCM 6276 / NBRC 101906 / NCIMB 13154 / VKM Ac-1939 / CCM 2703 / MRP</strain>
    </source>
</reference>
<dbReference type="PROSITE" id="PS51482">
    <property type="entry name" value="DEGV"/>
    <property type="match status" value="1"/>
</dbReference>
<protein>
    <submittedName>
        <fullName evidence="2">DegV family protein</fullName>
    </submittedName>
</protein>
<dbReference type="InterPro" id="IPR043168">
    <property type="entry name" value="DegV_C"/>
</dbReference>
<organism evidence="2 3">
    <name type="scientific">Deinococcus proteolyticus (strain ATCC 35074 / DSM 20540 / JCM 6276 / NBRC 101906 / NCIMB 13154 / VKM Ac-1939 / CCM 2703 / MRP)</name>
    <dbReference type="NCBI Taxonomy" id="693977"/>
    <lineage>
        <taxon>Bacteria</taxon>
        <taxon>Thermotogati</taxon>
        <taxon>Deinococcota</taxon>
        <taxon>Deinococci</taxon>
        <taxon>Deinococcales</taxon>
        <taxon>Deinococcaceae</taxon>
        <taxon>Deinococcus</taxon>
    </lineage>
</organism>
<dbReference type="OrthoDB" id="9775494at2"/>
<dbReference type="InterPro" id="IPR050270">
    <property type="entry name" value="DegV_domain_contain"/>
</dbReference>
<reference evidence="3" key="1">
    <citation type="submission" date="2011-02" db="EMBL/GenBank/DDBJ databases">
        <title>The complete sequence of chromosome of Deinococcus proteolyticus DSM 20540.</title>
        <authorList>
            <consortium name="US DOE Joint Genome Institute (JGI-PGF)"/>
            <person name="Lucas S."/>
            <person name="Copeland A."/>
            <person name="Lapidus A."/>
            <person name="Bruce D."/>
            <person name="Goodwin L."/>
            <person name="Pitluck S."/>
            <person name="Kyrpides N."/>
            <person name="Mavromatis K."/>
            <person name="Pagani I."/>
            <person name="Ivanova N."/>
            <person name="Ovchinnikova G."/>
            <person name="Zeytun A."/>
            <person name="Detter J.C."/>
            <person name="Han C."/>
            <person name="Land M."/>
            <person name="Hauser L."/>
            <person name="Markowitz V."/>
            <person name="Cheng J.-F."/>
            <person name="Hugenholtz P."/>
            <person name="Woyke T."/>
            <person name="Wu D."/>
            <person name="Pukall R."/>
            <person name="Steenblock K."/>
            <person name="Brambilla E."/>
            <person name="Klenk H.-P."/>
            <person name="Eisen J.A."/>
        </authorList>
    </citation>
    <scope>NUCLEOTIDE SEQUENCE [LARGE SCALE GENOMIC DNA]</scope>
    <source>
        <strain evidence="3">ATCC 35074 / DSM 20540 / JCM 6276 / NBRC 101906 / NCIMB 13154 / VKM Ac-1939 / CCM 2703 / MRP</strain>
    </source>
</reference>
<dbReference type="SUPFAM" id="SSF82549">
    <property type="entry name" value="DAK1/DegV-like"/>
    <property type="match status" value="1"/>
</dbReference>
<dbReference type="InterPro" id="IPR003797">
    <property type="entry name" value="DegV"/>
</dbReference>
<evidence type="ECO:0000313" key="2">
    <source>
        <dbReference type="EMBL" id="ADY26118.1"/>
    </source>
</evidence>
<accession>F0RMX6</accession>
<dbReference type="Gene3D" id="3.30.1180.10">
    <property type="match status" value="1"/>
</dbReference>
<dbReference type="PANTHER" id="PTHR33434">
    <property type="entry name" value="DEGV DOMAIN-CONTAINING PROTEIN DR_1986-RELATED"/>
    <property type="match status" value="1"/>
</dbReference>
<dbReference type="KEGG" id="dpt:Deipr_0962"/>
<evidence type="ECO:0000313" key="3">
    <source>
        <dbReference type="Proteomes" id="UP000007718"/>
    </source>
</evidence>
<keyword evidence="1" id="KW-0446">Lipid-binding</keyword>
<dbReference type="AlphaFoldDB" id="F0RMX6"/>
<dbReference type="eggNOG" id="COG1307">
    <property type="taxonomic scope" value="Bacteria"/>
</dbReference>
<dbReference type="Proteomes" id="UP000007718">
    <property type="component" value="Chromosome"/>
</dbReference>
<dbReference type="RefSeq" id="WP_013614727.1">
    <property type="nucleotide sequence ID" value="NC_015161.1"/>
</dbReference>
<dbReference type="HOGENOM" id="CLU_048251_0_1_0"/>
<dbReference type="EMBL" id="CP002536">
    <property type="protein sequence ID" value="ADY26118.1"/>
    <property type="molecule type" value="Genomic_DNA"/>
</dbReference>
<dbReference type="PANTHER" id="PTHR33434:SF2">
    <property type="entry name" value="FATTY ACID-BINDING PROTEIN TM_1468"/>
    <property type="match status" value="1"/>
</dbReference>
<dbReference type="GO" id="GO:0008289">
    <property type="term" value="F:lipid binding"/>
    <property type="evidence" value="ECO:0007669"/>
    <property type="project" value="UniProtKB-KW"/>
</dbReference>
<name>F0RMX6_DEIPM</name>
<sequence>MIAVLTDSTCDLPPAALRDLGAGMLPLEVRLNGQTLRDWEEVTPQQVFGQLERGAEVRTGPVEVSAFRQRYRELLERYDGVVSIHISSGLSQTVAHARQAVAALNEADRIRVIDSGVSSVLVASATLAAQRAAARGGTLQEVEQAAAQTLASQYGEFTVPSLEYLRRGGRISAVQHAVGNLLGLRPVVAFERGQLKAVRRVGTEQAAQDILLRLRERFGSEPVSVAVGLAGHSPERLRELREQMKASGLNIRAGRTQLIGSVIGAHTGPGMFAFVAEPFRGH</sequence>
<dbReference type="NCBIfam" id="TIGR00762">
    <property type="entry name" value="DegV"/>
    <property type="match status" value="1"/>
</dbReference>
<keyword evidence="3" id="KW-1185">Reference proteome</keyword>
<dbReference type="STRING" id="693977.Deipr_0962"/>
<dbReference type="Pfam" id="PF02645">
    <property type="entry name" value="DegV"/>
    <property type="match status" value="1"/>
</dbReference>
<dbReference type="Gene3D" id="3.40.50.10170">
    <property type="match status" value="1"/>
</dbReference>
<evidence type="ECO:0000256" key="1">
    <source>
        <dbReference type="ARBA" id="ARBA00023121"/>
    </source>
</evidence>